<dbReference type="GO" id="GO:0005789">
    <property type="term" value="C:endoplasmic reticulum membrane"/>
    <property type="evidence" value="ECO:0007669"/>
    <property type="project" value="UniProtKB-SubCell"/>
</dbReference>
<feature type="transmembrane region" description="Helical" evidence="19">
    <location>
        <begin position="296"/>
        <end position="313"/>
    </location>
</feature>
<sequence length="1096" mass="121321">MLLTSSLGTLQLLTILTHLVSAPYTKVEESFNLQATHDILQYGLATVNATASLQADYDHLTFPGAVPRTFVGPVILSGLSSPLIGVVGGRVNGQLVVRGVLGGLSALSLNLFTRAVRQSYGSTTAVLYTLFQLSQFHLPYYSSRLLPNTFALILSTTAFSFLLPAPGTPSRRQVGHYKVGIYILTFTSIVFRSELAILLTFVSLQLLLTRRIGLGNAIVAGVAGGVIGLGITLGIDSYFWQSYTPAAPFNTPLLTEKTGLIWPELSGFLYNAIENKSSDWGTSPWHYYFTNSLPKLLLNPLLLLLIPAGIYNSPRTITEAYILPALGFVSVYSVLPHKEWRFIVYVVPILTLYASVGGAWVLNRRSKSPIYALTSLAIISSILLASLASASMLLISSYNYPGGQGINKLHRHILPSFSRSPPALPKVHLDTLTCMTGATRFLQDAPLYPSPSPHTSPSARSKITFDKTEDETTLLTPSFWSDIQWVITSSPPRIIGKYEVVDSVTGWAGIRIYRPGEKVWLYEEPGLEEQGADKPGVGNDSRIRSWIGRGIEDGWGVRDLLLRGWWVGVRMEELVWVLRKQDGESSIAMVVLAASICTRGGKAVLSRQFREMPRSRIEGLLASFPKLTDTGTQHTTIETENVRYVYQLLDELYLVLITNKQSNILQDIDSLHLFAQVVSSICKSLDEREILKHSFELLSAFDEVVCLGYRENLGLQQVKAFLEMGSQEEKIQEIISRNKEFEATEERKRKAKQLDLQRKEMSRNPTGMGSTGRSGGSHSSHFPTYTPTPKPVVADSYDTYEKKKTFSSAPKGKGMQLGRKSKTTEMFDQVRNELSPEAEERAPLVQAQETAASPRQSFSGDRKAIQVTISEQISAELSRDGGMKSFEVKGDLQLKILDQTLSKVKLNISANTSDAQFRTHPNVDRALFNGQSVIQLKDQSRGFPQNQQIGVLRWRTTTGEAPLSFTIWVNAGSSRGKYNVTVEYELSSDDTLRDVVVSIPFRHDEPSVTSVDEVYEVAGDSLDWTLLSVSEDNATGSFEFEAEADSEGEFFPMTVRFRKEKPIVHVDVDGVTLIEVGEGVDFSREIKVVADNYVIN</sequence>
<evidence type="ECO:0000256" key="11">
    <source>
        <dbReference type="ARBA" id="ARBA00022892"/>
    </source>
</evidence>
<dbReference type="GO" id="GO:0051645">
    <property type="term" value="P:Golgi localization"/>
    <property type="evidence" value="ECO:0007669"/>
    <property type="project" value="TreeGrafter"/>
</dbReference>
<feature type="transmembrane region" description="Helical" evidence="19">
    <location>
        <begin position="179"/>
        <end position="202"/>
    </location>
</feature>
<keyword evidence="11 17" id="KW-0931">ER-Golgi transport</keyword>
<evidence type="ECO:0000256" key="10">
    <source>
        <dbReference type="ARBA" id="ARBA00022824"/>
    </source>
</evidence>
<evidence type="ECO:0000256" key="12">
    <source>
        <dbReference type="ARBA" id="ARBA00022927"/>
    </source>
</evidence>
<proteinExistence type="inferred from homology"/>
<feature type="transmembrane region" description="Helical" evidence="19">
    <location>
        <begin position="95"/>
        <end position="113"/>
    </location>
</feature>
<keyword evidence="16" id="KW-0968">Cytoplasmic vesicle</keyword>
<evidence type="ECO:0000256" key="20">
    <source>
        <dbReference type="SAM" id="SignalP"/>
    </source>
</evidence>
<dbReference type="eggNOG" id="KOG2516">
    <property type="taxonomic scope" value="Eukaryota"/>
</dbReference>
<dbReference type="Proteomes" id="UP000006911">
    <property type="component" value="Unassembled WGS sequence"/>
</dbReference>
<feature type="transmembrane region" description="Helical" evidence="19">
    <location>
        <begin position="370"/>
        <end position="395"/>
    </location>
</feature>
<dbReference type="RefSeq" id="XP_002836537.1">
    <property type="nucleotide sequence ID" value="XM_002836491.1"/>
</dbReference>
<dbReference type="KEGG" id="tml:GSTUM_00002928001"/>
<keyword evidence="9 19" id="KW-0812">Transmembrane</keyword>
<dbReference type="Pfam" id="PF03901">
    <property type="entry name" value="Glyco_transf_22"/>
    <property type="match status" value="1"/>
</dbReference>
<feature type="compositionally biased region" description="Basic and acidic residues" evidence="18">
    <location>
        <begin position="745"/>
        <end position="762"/>
    </location>
</feature>
<dbReference type="FunFam" id="3.30.450.60:FF:000003">
    <property type="entry name" value="Coatomer subunit delta"/>
    <property type="match status" value="1"/>
</dbReference>
<accession>D5G885</accession>
<feature type="signal peptide" evidence="20">
    <location>
        <begin position="1"/>
        <end position="22"/>
    </location>
</feature>
<dbReference type="InParanoid" id="D5G885"/>
<evidence type="ECO:0000313" key="22">
    <source>
        <dbReference type="EMBL" id="CAZ80728.1"/>
    </source>
</evidence>
<evidence type="ECO:0000256" key="15">
    <source>
        <dbReference type="ARBA" id="ARBA00023136"/>
    </source>
</evidence>
<evidence type="ECO:0000256" key="7">
    <source>
        <dbReference type="ARBA" id="ARBA00022676"/>
    </source>
</evidence>
<keyword evidence="12 17" id="KW-0653">Protein transport</keyword>
<dbReference type="GO" id="GO:0000139">
    <property type="term" value="C:Golgi membrane"/>
    <property type="evidence" value="ECO:0007669"/>
    <property type="project" value="UniProtKB-SubCell"/>
</dbReference>
<evidence type="ECO:0000256" key="6">
    <source>
        <dbReference type="ARBA" id="ARBA00022490"/>
    </source>
</evidence>
<evidence type="ECO:0000256" key="9">
    <source>
        <dbReference type="ARBA" id="ARBA00022692"/>
    </source>
</evidence>
<gene>
    <name evidence="22" type="ORF">GSTUM_00002928001</name>
</gene>
<dbReference type="PANTHER" id="PTHR10121:SF0">
    <property type="entry name" value="COATOMER SUBUNIT DELTA"/>
    <property type="match status" value="1"/>
</dbReference>
<keyword evidence="15 17" id="KW-0472">Membrane</keyword>
<evidence type="ECO:0000313" key="23">
    <source>
        <dbReference type="Proteomes" id="UP000006911"/>
    </source>
</evidence>
<dbReference type="InterPro" id="IPR011012">
    <property type="entry name" value="Longin-like_dom_sf"/>
</dbReference>
<comment type="similarity">
    <text evidence="3 17">Belongs to the adaptor complexes medium subunit family. Delta-COP subfamily.</text>
</comment>
<keyword evidence="14 17" id="KW-0333">Golgi apparatus</keyword>
<feature type="chain" id="PRO_5003072008" description="Coatomer subunit delta" evidence="20">
    <location>
        <begin position="23"/>
        <end position="1096"/>
    </location>
</feature>
<evidence type="ECO:0000256" key="19">
    <source>
        <dbReference type="SAM" id="Phobius"/>
    </source>
</evidence>
<comment type="function">
    <text evidence="17">The coatomer is a cytosolic protein complex that binds to dilysine motifs and reversibly associates with Golgi non-clathrin-coated vesicles, which further mediate biosynthetic protein transport from the ER, via the Golgi up to the trans Golgi network.</text>
</comment>
<protein>
    <recommendedName>
        <fullName evidence="17">Coatomer subunit delta</fullName>
    </recommendedName>
</protein>
<feature type="transmembrane region" description="Helical" evidence="19">
    <location>
        <begin position="342"/>
        <end position="363"/>
    </location>
</feature>
<evidence type="ECO:0000256" key="13">
    <source>
        <dbReference type="ARBA" id="ARBA00022989"/>
    </source>
</evidence>
<feature type="transmembrane region" description="Helical" evidence="19">
    <location>
        <begin position="70"/>
        <end position="88"/>
    </location>
</feature>
<evidence type="ECO:0000256" key="18">
    <source>
        <dbReference type="SAM" id="MobiDB-lite"/>
    </source>
</evidence>
<dbReference type="eggNOG" id="KOG2635">
    <property type="taxonomic scope" value="Eukaryota"/>
</dbReference>
<dbReference type="HOGENOM" id="CLU_283882_0_0_1"/>
<dbReference type="GO" id="GO:0030126">
    <property type="term" value="C:COPI vesicle coat"/>
    <property type="evidence" value="ECO:0007669"/>
    <property type="project" value="UniProtKB-UniRule"/>
</dbReference>
<dbReference type="SUPFAM" id="SSF49447">
    <property type="entry name" value="Second domain of Mu2 adaptin subunit (ap50) of ap2 adaptor"/>
    <property type="match status" value="1"/>
</dbReference>
<dbReference type="PANTHER" id="PTHR10121">
    <property type="entry name" value="COATOMER SUBUNIT DELTA"/>
    <property type="match status" value="1"/>
</dbReference>
<evidence type="ECO:0000256" key="2">
    <source>
        <dbReference type="ARBA" id="ARBA00004477"/>
    </source>
</evidence>
<dbReference type="GO" id="GO:0016757">
    <property type="term" value="F:glycosyltransferase activity"/>
    <property type="evidence" value="ECO:0007669"/>
    <property type="project" value="UniProtKB-KW"/>
</dbReference>
<feature type="region of interest" description="Disordered" evidence="18">
    <location>
        <begin position="745"/>
        <end position="792"/>
    </location>
</feature>
<dbReference type="PROSITE" id="PS51072">
    <property type="entry name" value="MHD"/>
    <property type="match status" value="1"/>
</dbReference>
<comment type="subcellular location">
    <subcellularLocation>
        <location evidence="17">Cytoplasm</location>
    </subcellularLocation>
    <subcellularLocation>
        <location evidence="1 17">Golgi apparatus membrane</location>
        <topology evidence="1 17">Peripheral membrane protein</topology>
        <orientation evidence="1 17">Cytoplasmic side</orientation>
    </subcellularLocation>
    <subcellularLocation>
        <location evidence="17">Cytoplasmic vesicle</location>
        <location evidence="17">COPI-coated vesicle membrane</location>
        <topology evidence="17">Peripheral membrane protein</topology>
        <orientation evidence="17">Cytoplasmic side</orientation>
    </subcellularLocation>
    <subcellularLocation>
        <location evidence="2">Endoplasmic reticulum membrane</location>
        <topology evidence="2">Multi-pass membrane protein</topology>
    </subcellularLocation>
</comment>
<evidence type="ECO:0000256" key="14">
    <source>
        <dbReference type="ARBA" id="ARBA00023034"/>
    </source>
</evidence>
<dbReference type="InterPro" id="IPR005599">
    <property type="entry name" value="GPI_mannosylTrfase"/>
</dbReference>
<keyword evidence="8" id="KW-0808">Transferase</keyword>
<evidence type="ECO:0000256" key="16">
    <source>
        <dbReference type="ARBA" id="ARBA00023329"/>
    </source>
</evidence>
<evidence type="ECO:0000256" key="8">
    <source>
        <dbReference type="ARBA" id="ARBA00022679"/>
    </source>
</evidence>
<evidence type="ECO:0000256" key="3">
    <source>
        <dbReference type="ARBA" id="ARBA00010516"/>
    </source>
</evidence>
<evidence type="ECO:0000256" key="17">
    <source>
        <dbReference type="RuleBase" id="RU366052"/>
    </source>
</evidence>
<dbReference type="AlphaFoldDB" id="D5G885"/>
<dbReference type="GO" id="GO:0006888">
    <property type="term" value="P:endoplasmic reticulum to Golgi vesicle-mediated transport"/>
    <property type="evidence" value="ECO:0007669"/>
    <property type="project" value="TreeGrafter"/>
</dbReference>
<evidence type="ECO:0000256" key="1">
    <source>
        <dbReference type="ARBA" id="ARBA00004255"/>
    </source>
</evidence>
<organism evidence="22 23">
    <name type="scientific">Tuber melanosporum (strain Mel28)</name>
    <name type="common">Perigord black truffle</name>
    <dbReference type="NCBI Taxonomy" id="656061"/>
    <lineage>
        <taxon>Eukaryota</taxon>
        <taxon>Fungi</taxon>
        <taxon>Dikarya</taxon>
        <taxon>Ascomycota</taxon>
        <taxon>Pezizomycotina</taxon>
        <taxon>Pezizomycetes</taxon>
        <taxon>Pezizales</taxon>
        <taxon>Tuberaceae</taxon>
        <taxon>Tuber</taxon>
    </lineage>
</organism>
<reference evidence="22 23" key="1">
    <citation type="journal article" date="2010" name="Nature">
        <title>Perigord black truffle genome uncovers evolutionary origins and mechanisms of symbiosis.</title>
        <authorList>
            <person name="Martin F."/>
            <person name="Kohler A."/>
            <person name="Murat C."/>
            <person name="Balestrini R."/>
            <person name="Coutinho P.M."/>
            <person name="Jaillon O."/>
            <person name="Montanini B."/>
            <person name="Morin E."/>
            <person name="Noel B."/>
            <person name="Percudani R."/>
            <person name="Porcel B."/>
            <person name="Rubini A."/>
            <person name="Amicucci A."/>
            <person name="Amselem J."/>
            <person name="Anthouard V."/>
            <person name="Arcioni S."/>
            <person name="Artiguenave F."/>
            <person name="Aury J.M."/>
            <person name="Ballario P."/>
            <person name="Bolchi A."/>
            <person name="Brenna A."/>
            <person name="Brun A."/>
            <person name="Buee M."/>
            <person name="Cantarel B."/>
            <person name="Chevalier G."/>
            <person name="Couloux A."/>
            <person name="Da Silva C."/>
            <person name="Denoeud F."/>
            <person name="Duplessis S."/>
            <person name="Ghignone S."/>
            <person name="Hilselberger B."/>
            <person name="Iotti M."/>
            <person name="Marcais B."/>
            <person name="Mello A."/>
            <person name="Miranda M."/>
            <person name="Pacioni G."/>
            <person name="Quesneville H."/>
            <person name="Riccioni C."/>
            <person name="Ruotolo R."/>
            <person name="Splivallo R."/>
            <person name="Stocchi V."/>
            <person name="Tisserant E."/>
            <person name="Viscomi A.R."/>
            <person name="Zambonelli A."/>
            <person name="Zampieri E."/>
            <person name="Henrissat B."/>
            <person name="Lebrun M.H."/>
            <person name="Paolocci F."/>
            <person name="Bonfante P."/>
            <person name="Ottonello S."/>
            <person name="Wincker P."/>
        </authorList>
    </citation>
    <scope>NUCLEOTIDE SEQUENCE [LARGE SCALE GENOMIC DNA]</scope>
    <source>
        <strain evidence="22 23">Mel28</strain>
    </source>
</reference>
<keyword evidence="23" id="KW-1185">Reference proteome</keyword>
<dbReference type="GeneID" id="9188330"/>
<feature type="domain" description="MHD" evidence="21">
    <location>
        <begin position="862"/>
        <end position="1096"/>
    </location>
</feature>
<comment type="subunit">
    <text evidence="4 17">Oligomeric complex that consists of at least the alpha, beta, beta', gamma, delta, epsilon and zeta subunits.</text>
</comment>
<keyword evidence="6 17" id="KW-0963">Cytoplasm</keyword>
<dbReference type="InterPro" id="IPR028565">
    <property type="entry name" value="MHD"/>
</dbReference>
<dbReference type="InterPro" id="IPR036168">
    <property type="entry name" value="AP2_Mu_C_sf"/>
</dbReference>
<keyword evidence="5 17" id="KW-0813">Transport</keyword>
<dbReference type="InterPro" id="IPR022775">
    <property type="entry name" value="AP_mu_sigma_su"/>
</dbReference>
<dbReference type="CDD" id="cd09254">
    <property type="entry name" value="AP_delta-COPI_MHD"/>
    <property type="match status" value="1"/>
</dbReference>
<dbReference type="Gene3D" id="3.30.450.60">
    <property type="match status" value="1"/>
</dbReference>
<keyword evidence="20" id="KW-0732">Signal</keyword>
<keyword evidence="10" id="KW-0256">Endoplasmic reticulum</keyword>
<keyword evidence="13 19" id="KW-1133">Transmembrane helix</keyword>
<evidence type="ECO:0000256" key="4">
    <source>
        <dbReference type="ARBA" id="ARBA00011775"/>
    </source>
</evidence>
<dbReference type="Pfam" id="PF01217">
    <property type="entry name" value="Clat_adaptor_s"/>
    <property type="match status" value="1"/>
</dbReference>
<feature type="transmembrane region" description="Helical" evidence="19">
    <location>
        <begin position="214"/>
        <end position="235"/>
    </location>
</feature>
<dbReference type="EMBL" id="FN430041">
    <property type="protein sequence ID" value="CAZ80728.1"/>
    <property type="molecule type" value="Genomic_DNA"/>
</dbReference>
<keyword evidence="7" id="KW-0328">Glycosyltransferase</keyword>
<feature type="transmembrane region" description="Helical" evidence="19">
    <location>
        <begin position="145"/>
        <end position="167"/>
    </location>
</feature>
<dbReference type="Pfam" id="PF00928">
    <property type="entry name" value="Adap_comp_sub"/>
    <property type="match status" value="1"/>
</dbReference>
<dbReference type="SUPFAM" id="SSF64356">
    <property type="entry name" value="SNARE-like"/>
    <property type="match status" value="1"/>
</dbReference>
<dbReference type="CDD" id="cd14830">
    <property type="entry name" value="Delta_COP_N"/>
    <property type="match status" value="1"/>
</dbReference>
<dbReference type="Gene3D" id="2.60.40.1170">
    <property type="entry name" value="Mu homology domain, subdomain B"/>
    <property type="match status" value="2"/>
</dbReference>
<dbReference type="GO" id="GO:0015031">
    <property type="term" value="P:protein transport"/>
    <property type="evidence" value="ECO:0007669"/>
    <property type="project" value="UniProtKB-KW"/>
</dbReference>
<evidence type="ECO:0000259" key="21">
    <source>
        <dbReference type="PROSITE" id="PS51072"/>
    </source>
</evidence>
<evidence type="ECO:0000256" key="5">
    <source>
        <dbReference type="ARBA" id="ARBA00022448"/>
    </source>
</evidence>
<dbReference type="STRING" id="656061.D5G885"/>
<dbReference type="InterPro" id="IPR027059">
    <property type="entry name" value="Coatomer_dsu"/>
</dbReference>
<dbReference type="GO" id="GO:0006890">
    <property type="term" value="P:retrograde vesicle-mediated transport, Golgi to endoplasmic reticulum"/>
    <property type="evidence" value="ECO:0007669"/>
    <property type="project" value="UniProtKB-UniRule"/>
</dbReference>
<name>D5G885_TUBMM</name>